<dbReference type="SUPFAM" id="SSF48403">
    <property type="entry name" value="Ankyrin repeat"/>
    <property type="match status" value="1"/>
</dbReference>
<reference evidence="2" key="1">
    <citation type="journal article" date="2021" name="Proc. Natl. Acad. Sci. U.S.A.">
        <title>Three genomes in the algal genus Volvox reveal the fate of a haploid sex-determining region after a transition to homothallism.</title>
        <authorList>
            <person name="Yamamoto K."/>
            <person name="Hamaji T."/>
            <person name="Kawai-Toyooka H."/>
            <person name="Matsuzaki R."/>
            <person name="Takahashi F."/>
            <person name="Nishimura Y."/>
            <person name="Kawachi M."/>
            <person name="Noguchi H."/>
            <person name="Minakuchi Y."/>
            <person name="Umen J.G."/>
            <person name="Toyoda A."/>
            <person name="Nozaki H."/>
        </authorList>
    </citation>
    <scope>NUCLEOTIDE SEQUENCE</scope>
    <source>
        <strain evidence="2">NIES-3786</strain>
    </source>
</reference>
<dbReference type="InterPro" id="IPR002110">
    <property type="entry name" value="Ankyrin_rpt"/>
</dbReference>
<keyword evidence="3" id="KW-1185">Reference proteome</keyword>
<dbReference type="Gene3D" id="1.25.40.20">
    <property type="entry name" value="Ankyrin repeat-containing domain"/>
    <property type="match status" value="1"/>
</dbReference>
<evidence type="ECO:0000313" key="3">
    <source>
        <dbReference type="Proteomes" id="UP000747110"/>
    </source>
</evidence>
<dbReference type="AlphaFoldDB" id="A0A8J4CAU4"/>
<dbReference type="Pfam" id="PF00023">
    <property type="entry name" value="Ank"/>
    <property type="match status" value="1"/>
</dbReference>
<dbReference type="EMBL" id="BNCP01000010">
    <property type="protein sequence ID" value="GIL77376.1"/>
    <property type="molecule type" value="Genomic_DNA"/>
</dbReference>
<dbReference type="PROSITE" id="PS50088">
    <property type="entry name" value="ANK_REPEAT"/>
    <property type="match status" value="1"/>
</dbReference>
<dbReference type="SMART" id="SM00248">
    <property type="entry name" value="ANK"/>
    <property type="match status" value="1"/>
</dbReference>
<feature type="repeat" description="ANK" evidence="1">
    <location>
        <begin position="107"/>
        <end position="139"/>
    </location>
</feature>
<dbReference type="InterPro" id="IPR036770">
    <property type="entry name" value="Ankyrin_rpt-contain_sf"/>
</dbReference>
<comment type="caution">
    <text evidence="2">The sequence shown here is derived from an EMBL/GenBank/DDBJ whole genome shotgun (WGS) entry which is preliminary data.</text>
</comment>
<sequence length="198" mass="21763">MSLKCMILRRFATARGSAFTDIDEFLDLPLASSFDLQSDMRLNEAGVLSRIGAAKRLMKGPLPRPTPSVHRRAFENDPDTLMSELMLKGVDVNEGIRVTNSDNELVEGVTALHLAARAGHKDTCRLLLLHGADPRVKCTVVSTGISYTPADAALVHGNVWIWFLLTRAAKRYDRLQKPLGLPAGQPAQLPQPVKRKSL</sequence>
<evidence type="ECO:0000313" key="2">
    <source>
        <dbReference type="EMBL" id="GIL77376.1"/>
    </source>
</evidence>
<organism evidence="2 3">
    <name type="scientific">Volvox reticuliferus</name>
    <dbReference type="NCBI Taxonomy" id="1737510"/>
    <lineage>
        <taxon>Eukaryota</taxon>
        <taxon>Viridiplantae</taxon>
        <taxon>Chlorophyta</taxon>
        <taxon>core chlorophytes</taxon>
        <taxon>Chlorophyceae</taxon>
        <taxon>CS clade</taxon>
        <taxon>Chlamydomonadales</taxon>
        <taxon>Volvocaceae</taxon>
        <taxon>Volvox</taxon>
    </lineage>
</organism>
<name>A0A8J4CAU4_9CHLO</name>
<proteinExistence type="predicted"/>
<dbReference type="PROSITE" id="PS50297">
    <property type="entry name" value="ANK_REP_REGION"/>
    <property type="match status" value="1"/>
</dbReference>
<evidence type="ECO:0000256" key="1">
    <source>
        <dbReference type="PROSITE-ProRule" id="PRU00023"/>
    </source>
</evidence>
<dbReference type="OrthoDB" id="194358at2759"/>
<gene>
    <name evidence="2" type="ORF">Vretifemale_6839</name>
</gene>
<accession>A0A8J4CAU4</accession>
<keyword evidence="1" id="KW-0040">ANK repeat</keyword>
<dbReference type="Proteomes" id="UP000747110">
    <property type="component" value="Unassembled WGS sequence"/>
</dbReference>
<protein>
    <submittedName>
        <fullName evidence="2">Uncharacterized protein</fullName>
    </submittedName>
</protein>